<dbReference type="PANTHER" id="PTHR30477:SF23">
    <property type="entry name" value="HIGH-AFFINITY ZINC UPTAKE SYSTEM MEMBRANE PROTEIN ZNUB"/>
    <property type="match status" value="1"/>
</dbReference>
<evidence type="ECO:0000256" key="8">
    <source>
        <dbReference type="ARBA" id="ARBA00022906"/>
    </source>
</evidence>
<keyword evidence="6 13" id="KW-0812">Transmembrane</keyword>
<keyword evidence="10" id="KW-0406">Ion transport</keyword>
<keyword evidence="9 14" id="KW-1133">Transmembrane helix</keyword>
<evidence type="ECO:0000256" key="7">
    <source>
        <dbReference type="ARBA" id="ARBA00022833"/>
    </source>
</evidence>
<dbReference type="InterPro" id="IPR001626">
    <property type="entry name" value="ABC_TroCD"/>
</dbReference>
<dbReference type="CDD" id="cd06550">
    <property type="entry name" value="TM_ABC_iron-siderophores_like"/>
    <property type="match status" value="1"/>
</dbReference>
<feature type="transmembrane region" description="Helical" evidence="14">
    <location>
        <begin position="251"/>
        <end position="271"/>
    </location>
</feature>
<proteinExistence type="inferred from homology"/>
<keyword evidence="11 14" id="KW-0472">Membrane</keyword>
<gene>
    <name evidence="15" type="ORF">V6617_16640</name>
</gene>
<dbReference type="PANTHER" id="PTHR30477">
    <property type="entry name" value="ABC-TRANSPORTER METAL-BINDING PROTEIN"/>
    <property type="match status" value="1"/>
</dbReference>
<feature type="transmembrane region" description="Helical" evidence="14">
    <location>
        <begin position="20"/>
        <end position="40"/>
    </location>
</feature>
<protein>
    <recommendedName>
        <fullName evidence="12">High-affinity zinc uptake system membrane protein ZnuB</fullName>
    </recommendedName>
</protein>
<evidence type="ECO:0000256" key="2">
    <source>
        <dbReference type="ARBA" id="ARBA00004651"/>
    </source>
</evidence>
<comment type="subcellular location">
    <subcellularLocation>
        <location evidence="2 13">Cell membrane</location>
        <topology evidence="2 13">Multi-pass membrane protein</topology>
    </subcellularLocation>
</comment>
<evidence type="ECO:0000256" key="10">
    <source>
        <dbReference type="ARBA" id="ARBA00023065"/>
    </source>
</evidence>
<reference evidence="15 16" key="1">
    <citation type="submission" date="2024-02" db="EMBL/GenBank/DDBJ databases">
        <title>Complete genome sequence of Pelagibacterium nitratireducens ZH15.</title>
        <authorList>
            <person name="Zhao L.H."/>
        </authorList>
    </citation>
    <scope>NUCLEOTIDE SEQUENCE [LARGE SCALE GENOMIC DNA]</scope>
    <source>
        <strain evidence="15 16">ZH15</strain>
    </source>
</reference>
<sequence length="277" mass="28763">MSMSTRARGTSMLESFFTRALIAGVGLAAVTGPLGSFIVWRRMAYFGDTMAHSAILGVALALFFSFSPVVGVFAIAVMVALILAFLQRRGTLSADSLLGLLSHSALALGLVLVSLMPNVRIDLMGLLFGDILAVSVSDLFVIYGGGIVVLGVLAWLWRPMLAGTVSEDIAQAEGLSPERTRLIFMVLLAGLIAISMKILGVLLITAMLIIPATAARRLANTPEQMAIYAGLGGIAAVLAGLWASLTFDTPSGPSIVVAALCVFAITSIVPLGNKGAA</sequence>
<evidence type="ECO:0000256" key="1">
    <source>
        <dbReference type="ARBA" id="ARBA00002313"/>
    </source>
</evidence>
<feature type="transmembrane region" description="Helical" evidence="14">
    <location>
        <begin position="182"/>
        <end position="213"/>
    </location>
</feature>
<dbReference type="InterPro" id="IPR037294">
    <property type="entry name" value="ABC_BtuC-like"/>
</dbReference>
<dbReference type="SUPFAM" id="SSF81345">
    <property type="entry name" value="ABC transporter involved in vitamin B12 uptake, BtuC"/>
    <property type="match status" value="1"/>
</dbReference>
<evidence type="ECO:0000256" key="4">
    <source>
        <dbReference type="ARBA" id="ARBA00022448"/>
    </source>
</evidence>
<keyword evidence="5" id="KW-1003">Cell membrane</keyword>
<evidence type="ECO:0000256" key="12">
    <source>
        <dbReference type="ARBA" id="ARBA00040080"/>
    </source>
</evidence>
<evidence type="ECO:0000256" key="9">
    <source>
        <dbReference type="ARBA" id="ARBA00022989"/>
    </source>
</evidence>
<organism evidence="15 16">
    <name type="scientific">Pelagibacterium nitratireducens</name>
    <dbReference type="NCBI Taxonomy" id="1046114"/>
    <lineage>
        <taxon>Bacteria</taxon>
        <taxon>Pseudomonadati</taxon>
        <taxon>Pseudomonadota</taxon>
        <taxon>Alphaproteobacteria</taxon>
        <taxon>Hyphomicrobiales</taxon>
        <taxon>Devosiaceae</taxon>
        <taxon>Pelagibacterium</taxon>
    </lineage>
</organism>
<feature type="transmembrane region" description="Helical" evidence="14">
    <location>
        <begin position="52"/>
        <end position="85"/>
    </location>
</feature>
<name>A0ABZ2I053_9HYPH</name>
<evidence type="ECO:0000256" key="13">
    <source>
        <dbReference type="RuleBase" id="RU003943"/>
    </source>
</evidence>
<keyword evidence="7" id="KW-0862">Zinc</keyword>
<feature type="transmembrane region" description="Helical" evidence="14">
    <location>
        <begin position="97"/>
        <end position="119"/>
    </location>
</feature>
<evidence type="ECO:0000313" key="15">
    <source>
        <dbReference type="EMBL" id="WWT32615.1"/>
    </source>
</evidence>
<dbReference type="EMBL" id="CP146275">
    <property type="protein sequence ID" value="WWT32615.1"/>
    <property type="molecule type" value="Genomic_DNA"/>
</dbReference>
<keyword evidence="16" id="KW-1185">Reference proteome</keyword>
<dbReference type="RefSeq" id="WP_338608037.1">
    <property type="nucleotide sequence ID" value="NZ_CP146275.1"/>
</dbReference>
<evidence type="ECO:0000256" key="11">
    <source>
        <dbReference type="ARBA" id="ARBA00023136"/>
    </source>
</evidence>
<dbReference type="Proteomes" id="UP001369958">
    <property type="component" value="Chromosome"/>
</dbReference>
<evidence type="ECO:0000256" key="3">
    <source>
        <dbReference type="ARBA" id="ARBA00008034"/>
    </source>
</evidence>
<dbReference type="Gene3D" id="1.10.3470.10">
    <property type="entry name" value="ABC transporter involved in vitamin B12 uptake, BtuC"/>
    <property type="match status" value="1"/>
</dbReference>
<comment type="function">
    <text evidence="1">Involved in the high-affinity zinc uptake transport system.</text>
</comment>
<evidence type="ECO:0000313" key="16">
    <source>
        <dbReference type="Proteomes" id="UP001369958"/>
    </source>
</evidence>
<evidence type="ECO:0000256" key="5">
    <source>
        <dbReference type="ARBA" id="ARBA00022475"/>
    </source>
</evidence>
<feature type="transmembrane region" description="Helical" evidence="14">
    <location>
        <begin position="131"/>
        <end position="157"/>
    </location>
</feature>
<dbReference type="Pfam" id="PF00950">
    <property type="entry name" value="ABC-3"/>
    <property type="match status" value="1"/>
</dbReference>
<comment type="similarity">
    <text evidence="3 13">Belongs to the ABC-3 integral membrane protein family.</text>
</comment>
<evidence type="ECO:0000256" key="14">
    <source>
        <dbReference type="SAM" id="Phobius"/>
    </source>
</evidence>
<accession>A0ABZ2I053</accession>
<keyword evidence="8" id="KW-0864">Zinc transport</keyword>
<keyword evidence="4 13" id="KW-0813">Transport</keyword>
<evidence type="ECO:0000256" key="6">
    <source>
        <dbReference type="ARBA" id="ARBA00022692"/>
    </source>
</evidence>
<feature type="transmembrane region" description="Helical" evidence="14">
    <location>
        <begin position="225"/>
        <end position="245"/>
    </location>
</feature>